<dbReference type="InterPro" id="IPR036165">
    <property type="entry name" value="YefM-like_sf"/>
</dbReference>
<dbReference type="Pfam" id="PF02604">
    <property type="entry name" value="PhdYeFM_antitox"/>
    <property type="match status" value="1"/>
</dbReference>
<sequence>MRAISAREFNHDTAGAKRDALAEPVFILDRGQPSHVLMSIAHYKALLGSNANIVDLLGMPGIEDVALDLPPKNREPATGAEFR</sequence>
<comment type="similarity">
    <text evidence="1 2">Belongs to the phD/YefM antitoxin family.</text>
</comment>
<evidence type="ECO:0000313" key="4">
    <source>
        <dbReference type="Proteomes" id="UP000199758"/>
    </source>
</evidence>
<dbReference type="EMBL" id="FQWZ01000002">
    <property type="protein sequence ID" value="SHG70723.1"/>
    <property type="molecule type" value="Genomic_DNA"/>
</dbReference>
<comment type="function">
    <text evidence="2">Antitoxin component of a type II toxin-antitoxin (TA) system.</text>
</comment>
<dbReference type="Proteomes" id="UP000199758">
    <property type="component" value="Unassembled WGS sequence"/>
</dbReference>
<protein>
    <recommendedName>
        <fullName evidence="2">Antitoxin</fullName>
    </recommendedName>
</protein>
<dbReference type="SUPFAM" id="SSF143120">
    <property type="entry name" value="YefM-like"/>
    <property type="match status" value="1"/>
</dbReference>
<evidence type="ECO:0000256" key="1">
    <source>
        <dbReference type="ARBA" id="ARBA00009981"/>
    </source>
</evidence>
<organism evidence="3 4">
    <name type="scientific">Hydrocarboniphaga daqingensis</name>
    <dbReference type="NCBI Taxonomy" id="490188"/>
    <lineage>
        <taxon>Bacteria</taxon>
        <taxon>Pseudomonadati</taxon>
        <taxon>Pseudomonadota</taxon>
        <taxon>Gammaproteobacteria</taxon>
        <taxon>Nevskiales</taxon>
        <taxon>Nevskiaceae</taxon>
        <taxon>Hydrocarboniphaga</taxon>
    </lineage>
</organism>
<gene>
    <name evidence="3" type="ORF">SAMN04488068_1196</name>
</gene>
<proteinExistence type="inferred from homology"/>
<dbReference type="OrthoDB" id="72009at2"/>
<evidence type="ECO:0000313" key="3">
    <source>
        <dbReference type="EMBL" id="SHG70723.1"/>
    </source>
</evidence>
<name>A0A1M5M212_9GAMM</name>
<keyword evidence="4" id="KW-1185">Reference proteome</keyword>
<accession>A0A1M5M212</accession>
<dbReference type="AlphaFoldDB" id="A0A1M5M212"/>
<reference evidence="3 4" key="1">
    <citation type="submission" date="2016-11" db="EMBL/GenBank/DDBJ databases">
        <authorList>
            <person name="Jaros S."/>
            <person name="Januszkiewicz K."/>
            <person name="Wedrychowicz H."/>
        </authorList>
    </citation>
    <scope>NUCLEOTIDE SEQUENCE [LARGE SCALE GENOMIC DNA]</scope>
    <source>
        <strain evidence="3 4">CGMCC 1.7049</strain>
    </source>
</reference>
<dbReference type="InterPro" id="IPR006442">
    <property type="entry name" value="Antitoxin_Phd/YefM"/>
</dbReference>
<dbReference type="RefSeq" id="WP_072895242.1">
    <property type="nucleotide sequence ID" value="NZ_FQWZ01000002.1"/>
</dbReference>
<dbReference type="STRING" id="490188.SAMN04488068_1196"/>
<evidence type="ECO:0000256" key="2">
    <source>
        <dbReference type="RuleBase" id="RU362080"/>
    </source>
</evidence>